<dbReference type="PANTHER" id="PTHR28336">
    <property type="entry name" value="BA1-643"/>
    <property type="match status" value="1"/>
</dbReference>
<accession>A0ABD3XX09</accession>
<feature type="compositionally biased region" description="Basic and acidic residues" evidence="1">
    <location>
        <begin position="223"/>
        <end position="251"/>
    </location>
</feature>
<dbReference type="EMBL" id="JBJQND010000001">
    <property type="protein sequence ID" value="KAL3890762.1"/>
    <property type="molecule type" value="Genomic_DNA"/>
</dbReference>
<feature type="region of interest" description="Disordered" evidence="1">
    <location>
        <begin position="216"/>
        <end position="284"/>
    </location>
</feature>
<dbReference type="AlphaFoldDB" id="A0ABD3XX09"/>
<evidence type="ECO:0000313" key="2">
    <source>
        <dbReference type="EMBL" id="KAL3890762.1"/>
    </source>
</evidence>
<protein>
    <submittedName>
        <fullName evidence="2">Uncharacterized protein</fullName>
    </submittedName>
</protein>
<reference evidence="2 3" key="1">
    <citation type="submission" date="2024-11" db="EMBL/GenBank/DDBJ databases">
        <title>Chromosome-level genome assembly of the freshwater bivalve Anodonta woodiana.</title>
        <authorList>
            <person name="Chen X."/>
        </authorList>
    </citation>
    <scope>NUCLEOTIDE SEQUENCE [LARGE SCALE GENOMIC DNA]</scope>
    <source>
        <strain evidence="2">MN2024</strain>
        <tissue evidence="2">Gills</tissue>
    </source>
</reference>
<keyword evidence="3" id="KW-1185">Reference proteome</keyword>
<feature type="region of interest" description="Disordered" evidence="1">
    <location>
        <begin position="80"/>
        <end position="122"/>
    </location>
</feature>
<feature type="non-terminal residue" evidence="2">
    <location>
        <position position="1"/>
    </location>
</feature>
<dbReference type="PANTHER" id="PTHR28336:SF3">
    <property type="entry name" value="CHROMOSOME 11 C6ORF62 HOMOLOG"/>
    <property type="match status" value="1"/>
</dbReference>
<sequence length="721" mass="84781">VVGTNSKLLSKDIELILRLQNLEIKKQRLEEFIVKTQQITEKVKQGASVTNMDIDQMRGCLGSWPDDKKQSYQDEQHRLEYERSKGEEEHMKLNEEEEIKREEKEIQRKENTKNEEVERRKQEVEKLLKREKEERMKLQEEERRCNKEDIKKEGRMEMDIYIVKGRNRWDEEERKMEEKERLVREKEVRKIKEVEDRRRKEEHDWINKCKEERFKREEKKRKFKEEEDKRMKEDEDRINKETERKKREDKERKKREMQKKEEEERRMNDPANWTPHTKSDEESGKLHSDICCNVLALPKSLQEEDLECMASDEWLDKEGPTLVIGEQLASFLTEVKVKEDDKDLKVPMRIYVPHCSVSDSSDEVIIKASIDGGEWTNMHPVTVPSRQTTSQMIRDLNCAAIDVAKFHTVKVLAVAKTRSEELVVDKNGIRKTSTLDKNIKLFVPRDTFRKPQKIKLEIRPIRDNSLTFATQYYDHCHNVLSTSSVMAITCEAPTEKSIELDLTRNAPKDKTKRDKGKYLHIYKCKGDNWKIADSKVKGKNMDVSINLPSRKNVYMVMEIEGRVGIPNEEFIKAADELYFHSNALIVRVVAKQREDNPHIIMIQCIRREHVSSRLSELESNGYSLGPDTSKEFPLIDGQVISLRCSGNITMKPESEVKIIFHAYMDTAKIEVLLEAVEGYKHKDVQCYDGYLQFEILQDNREGVLNIKTSGSLPITLPTVHI</sequence>
<dbReference type="Proteomes" id="UP001634394">
    <property type="component" value="Unassembled WGS sequence"/>
</dbReference>
<name>A0ABD3XX09_SINWO</name>
<gene>
    <name evidence="2" type="ORF">ACJMK2_003040</name>
</gene>
<evidence type="ECO:0000256" key="1">
    <source>
        <dbReference type="SAM" id="MobiDB-lite"/>
    </source>
</evidence>
<feature type="compositionally biased region" description="Basic and acidic residues" evidence="1">
    <location>
        <begin position="258"/>
        <end position="268"/>
    </location>
</feature>
<organism evidence="2 3">
    <name type="scientific">Sinanodonta woodiana</name>
    <name type="common">Chinese pond mussel</name>
    <name type="synonym">Anodonta woodiana</name>
    <dbReference type="NCBI Taxonomy" id="1069815"/>
    <lineage>
        <taxon>Eukaryota</taxon>
        <taxon>Metazoa</taxon>
        <taxon>Spiralia</taxon>
        <taxon>Lophotrochozoa</taxon>
        <taxon>Mollusca</taxon>
        <taxon>Bivalvia</taxon>
        <taxon>Autobranchia</taxon>
        <taxon>Heteroconchia</taxon>
        <taxon>Palaeoheterodonta</taxon>
        <taxon>Unionida</taxon>
        <taxon>Unionoidea</taxon>
        <taxon>Unionidae</taxon>
        <taxon>Unioninae</taxon>
        <taxon>Sinanodonta</taxon>
    </lineage>
</organism>
<comment type="caution">
    <text evidence="2">The sequence shown here is derived from an EMBL/GenBank/DDBJ whole genome shotgun (WGS) entry which is preliminary data.</text>
</comment>
<proteinExistence type="predicted"/>
<evidence type="ECO:0000313" key="3">
    <source>
        <dbReference type="Proteomes" id="UP001634394"/>
    </source>
</evidence>